<proteinExistence type="predicted"/>
<gene>
    <name evidence="3" type="ORF">METZ01_LOCUS187536</name>
</gene>
<feature type="transmembrane region" description="Helical" evidence="2">
    <location>
        <begin position="43"/>
        <end position="63"/>
    </location>
</feature>
<evidence type="ECO:0000256" key="1">
    <source>
        <dbReference type="SAM" id="MobiDB-lite"/>
    </source>
</evidence>
<feature type="region of interest" description="Disordered" evidence="1">
    <location>
        <begin position="344"/>
        <end position="364"/>
    </location>
</feature>
<dbReference type="AlphaFoldDB" id="A0A382D9G6"/>
<keyword evidence="2" id="KW-1133">Transmembrane helix</keyword>
<evidence type="ECO:0000313" key="3">
    <source>
        <dbReference type="EMBL" id="SVB34682.1"/>
    </source>
</evidence>
<keyword evidence="2" id="KW-0812">Transmembrane</keyword>
<reference evidence="3" key="1">
    <citation type="submission" date="2018-05" db="EMBL/GenBank/DDBJ databases">
        <authorList>
            <person name="Lanie J.A."/>
            <person name="Ng W.-L."/>
            <person name="Kazmierczak K.M."/>
            <person name="Andrzejewski T.M."/>
            <person name="Davidsen T.M."/>
            <person name="Wayne K.J."/>
            <person name="Tettelin H."/>
            <person name="Glass J.I."/>
            <person name="Rusch D."/>
            <person name="Podicherti R."/>
            <person name="Tsui H.-C.T."/>
            <person name="Winkler M.E."/>
        </authorList>
    </citation>
    <scope>NUCLEOTIDE SEQUENCE</scope>
</reference>
<feature type="transmembrane region" description="Helical" evidence="2">
    <location>
        <begin position="70"/>
        <end position="91"/>
    </location>
</feature>
<name>A0A382D9G6_9ZZZZ</name>
<accession>A0A382D9G6</accession>
<protein>
    <submittedName>
        <fullName evidence="3">Uncharacterized protein</fullName>
    </submittedName>
</protein>
<feature type="transmembrane region" description="Helical" evidence="2">
    <location>
        <begin position="174"/>
        <end position="195"/>
    </location>
</feature>
<evidence type="ECO:0000256" key="2">
    <source>
        <dbReference type="SAM" id="Phobius"/>
    </source>
</evidence>
<organism evidence="3">
    <name type="scientific">marine metagenome</name>
    <dbReference type="NCBI Taxonomy" id="408172"/>
    <lineage>
        <taxon>unclassified sequences</taxon>
        <taxon>metagenomes</taxon>
        <taxon>ecological metagenomes</taxon>
    </lineage>
</organism>
<keyword evidence="2" id="KW-0472">Membrane</keyword>
<dbReference type="EMBL" id="UINC01038132">
    <property type="protein sequence ID" value="SVB34682.1"/>
    <property type="molecule type" value="Genomic_DNA"/>
</dbReference>
<sequence>MKRRITAAIDFPRMQLRVILIGTMISLGVLTGWLVLADTHITVVIQFAVMAVYVMTVANSFFAVTDLGEILGRGFVGLGTVSLLCGGLMFLHTDLPLSAAAGWPQGPVAFVGAVLFAAGLWIMRPITKSKTGAAVEMMASSWPEFGNFHREYLAAPMAEAEAARRKAESDYWKLTAVGVPVAVGTGLILIISNLALRPPEWLFLLSALALLLCSVGAAKLRWLPAPVRTEEILRILGEFVGLQYQFGGGEDPGNRTMTVFDSSRHALELFLLPAYRELKVGASFQGSRDGLRFVFGELTTIPPRKLGQNTARMSRNFLLLVVETPTVSTVRTICYEERGPLGHRGLHPNLASDDKPDNDDEQRPLDKAGAMLFSSNSGRISGDELGLKNGQFARSFAIYTEDQDSARKQLSDRLVAAV</sequence>
<feature type="transmembrane region" description="Helical" evidence="2">
    <location>
        <begin position="16"/>
        <end position="37"/>
    </location>
</feature>
<feature type="transmembrane region" description="Helical" evidence="2">
    <location>
        <begin position="201"/>
        <end position="218"/>
    </location>
</feature>
<feature type="transmembrane region" description="Helical" evidence="2">
    <location>
        <begin position="103"/>
        <end position="123"/>
    </location>
</feature>
<feature type="non-terminal residue" evidence="3">
    <location>
        <position position="418"/>
    </location>
</feature>